<feature type="region of interest" description="Disordered" evidence="1">
    <location>
        <begin position="319"/>
        <end position="415"/>
    </location>
</feature>
<gene>
    <name evidence="2" type="ORF">EST38_g4658</name>
</gene>
<protein>
    <submittedName>
        <fullName evidence="2">Uncharacterized protein</fullName>
    </submittedName>
</protein>
<dbReference type="AlphaFoldDB" id="A0A4Q2DQF0"/>
<sequence length="621" mass="68166">MKIPASDNPNAVASGIEGESPMVFVNQISMGRVAINDANLTSGRVGLDDGRRTDEWFQFGVGGLCDAEATQSGAGDGPSDAERCEEDEVKRLVVSSSDNEEAEEAEVAKTLSFDTIDSAQADDMQSNEQEMSLDSIYKDVDLGLDIDMEALVSDEDMEGGWSDSAMEARESVDYLEAARRGECVSNTITCPSNDDKEMYAGGVYHPVEDEQGEIVDCNSSMEIIVSRVEDAREERDVGWRDAVVDVDGQAGGLVVVRSHSIDNVVDEDSGEVVARSYSIENVVDDGELGLADNEDEEVLMQAKSTKVHNAKRKRRKFQTFLGSMSKQPPQPTSFPGSSRLQEDSVLRLGDNHESDGTIQTTDGDQRNDDEEERVPPSPKYPIFSDASSTDSVSEEENGDSSVDRIPGLGSISDPTVVRGRDLANAVEVIVMYANPPPGSMQKSNSWGVEETTEETPSAALRRSKRIAKRPPKNVRTTRDPGRVRIQALVCDYAFTLMKRKKIACGVSPITSVTSSRAMRFFMQPEHGPTAVSFQLFLDFDSLESAKARKAGNAWNRRAGEVFVESFIGEHPEEAELDGIILSCFMTHIKQLRKQFDMQVMQEEEDEAHVAAMHKAAKEQLR</sequence>
<accession>A0A4Q2DQF0</accession>
<evidence type="ECO:0000313" key="3">
    <source>
        <dbReference type="Proteomes" id="UP000290288"/>
    </source>
</evidence>
<dbReference type="EMBL" id="SDEE01000117">
    <property type="protein sequence ID" value="RXW21204.1"/>
    <property type="molecule type" value="Genomic_DNA"/>
</dbReference>
<organism evidence="2 3">
    <name type="scientific">Candolleomyces aberdarensis</name>
    <dbReference type="NCBI Taxonomy" id="2316362"/>
    <lineage>
        <taxon>Eukaryota</taxon>
        <taxon>Fungi</taxon>
        <taxon>Dikarya</taxon>
        <taxon>Basidiomycota</taxon>
        <taxon>Agaricomycotina</taxon>
        <taxon>Agaricomycetes</taxon>
        <taxon>Agaricomycetidae</taxon>
        <taxon>Agaricales</taxon>
        <taxon>Agaricineae</taxon>
        <taxon>Psathyrellaceae</taxon>
        <taxon>Candolleomyces</taxon>
    </lineage>
</organism>
<evidence type="ECO:0000313" key="2">
    <source>
        <dbReference type="EMBL" id="RXW21204.1"/>
    </source>
</evidence>
<reference evidence="2 3" key="1">
    <citation type="submission" date="2019-01" db="EMBL/GenBank/DDBJ databases">
        <title>Draft genome sequence of Psathyrella aberdarensis IHI B618.</title>
        <authorList>
            <person name="Buettner E."/>
            <person name="Kellner H."/>
        </authorList>
    </citation>
    <scope>NUCLEOTIDE SEQUENCE [LARGE SCALE GENOMIC DNA]</scope>
    <source>
        <strain evidence="2 3">IHI B618</strain>
    </source>
</reference>
<feature type="region of interest" description="Disordered" evidence="1">
    <location>
        <begin position="439"/>
        <end position="460"/>
    </location>
</feature>
<keyword evidence="3" id="KW-1185">Reference proteome</keyword>
<evidence type="ECO:0000256" key="1">
    <source>
        <dbReference type="SAM" id="MobiDB-lite"/>
    </source>
</evidence>
<feature type="compositionally biased region" description="Polar residues" evidence="1">
    <location>
        <begin position="320"/>
        <end position="339"/>
    </location>
</feature>
<name>A0A4Q2DQF0_9AGAR</name>
<dbReference type="Proteomes" id="UP000290288">
    <property type="component" value="Unassembled WGS sequence"/>
</dbReference>
<comment type="caution">
    <text evidence="2">The sequence shown here is derived from an EMBL/GenBank/DDBJ whole genome shotgun (WGS) entry which is preliminary data.</text>
</comment>
<proteinExistence type="predicted"/>
<feature type="compositionally biased region" description="Basic and acidic residues" evidence="1">
    <location>
        <begin position="340"/>
        <end position="355"/>
    </location>
</feature>